<dbReference type="EMBL" id="CP014223">
    <property type="protein sequence ID" value="AMJ41951.1"/>
    <property type="molecule type" value="Genomic_DNA"/>
</dbReference>
<dbReference type="SUPFAM" id="SSF53335">
    <property type="entry name" value="S-adenosyl-L-methionine-dependent methyltransferases"/>
    <property type="match status" value="1"/>
</dbReference>
<dbReference type="KEGG" id="cpro:CPRO_23840"/>
<dbReference type="NCBIfam" id="TIGR00095">
    <property type="entry name" value="16S rRNA (guanine(966)-N(2))-methyltransferase RsmD"/>
    <property type="match status" value="1"/>
</dbReference>
<dbReference type="PIRSF" id="PIRSF004553">
    <property type="entry name" value="CHP00095"/>
    <property type="match status" value="1"/>
</dbReference>
<evidence type="ECO:0000256" key="2">
    <source>
        <dbReference type="ARBA" id="ARBA00022679"/>
    </source>
</evidence>
<evidence type="ECO:0000313" key="6">
    <source>
        <dbReference type="Proteomes" id="UP000184204"/>
    </source>
</evidence>
<gene>
    <name evidence="3" type="primary">rsmD</name>
    <name evidence="3" type="ORF">CPRO_23840</name>
    <name evidence="4" type="ORF">SAMN02745151_02273</name>
</gene>
<dbReference type="GO" id="GO:0052913">
    <property type="term" value="F:16S rRNA (guanine(966)-N(2))-methyltransferase activity"/>
    <property type="evidence" value="ECO:0007669"/>
    <property type="project" value="UniProtKB-EC"/>
</dbReference>
<keyword evidence="2 3" id="KW-0808">Transferase</keyword>
<keyword evidence="5" id="KW-1185">Reference proteome</keyword>
<evidence type="ECO:0000313" key="4">
    <source>
        <dbReference type="EMBL" id="SHE94206.1"/>
    </source>
</evidence>
<reference evidence="6" key="4">
    <citation type="submission" date="2016-11" db="EMBL/GenBank/DDBJ databases">
        <authorList>
            <person name="Jaros S."/>
            <person name="Januszkiewicz K."/>
            <person name="Wedrychowicz H."/>
        </authorList>
    </citation>
    <scope>NUCLEOTIDE SEQUENCE [LARGE SCALE GENOMIC DNA]</scope>
    <source>
        <strain evidence="6">DSM 1682</strain>
    </source>
</reference>
<keyword evidence="1 3" id="KW-0489">Methyltransferase</keyword>
<dbReference type="CDD" id="cd02440">
    <property type="entry name" value="AdoMet_MTases"/>
    <property type="match status" value="1"/>
</dbReference>
<dbReference type="Proteomes" id="UP000184204">
    <property type="component" value="Unassembled WGS sequence"/>
</dbReference>
<dbReference type="GO" id="GO:0003676">
    <property type="term" value="F:nucleic acid binding"/>
    <property type="evidence" value="ECO:0007669"/>
    <property type="project" value="InterPro"/>
</dbReference>
<evidence type="ECO:0000256" key="1">
    <source>
        <dbReference type="ARBA" id="ARBA00022603"/>
    </source>
</evidence>
<dbReference type="InterPro" id="IPR004398">
    <property type="entry name" value="RNA_MeTrfase_RsmD"/>
</dbReference>
<dbReference type="PANTHER" id="PTHR43542:SF1">
    <property type="entry name" value="METHYLTRANSFERASE"/>
    <property type="match status" value="1"/>
</dbReference>
<dbReference type="OrthoDB" id="9803017at2"/>
<name>A0A0X8VDI4_ANAPI</name>
<proteinExistence type="predicted"/>
<dbReference type="EC" id="2.1.1.171" evidence="3"/>
<reference evidence="4" key="3">
    <citation type="submission" date="2016-11" db="EMBL/GenBank/DDBJ databases">
        <authorList>
            <person name="Varghese N."/>
            <person name="Submissions S."/>
        </authorList>
    </citation>
    <scope>NUCLEOTIDE SEQUENCE</scope>
    <source>
        <strain evidence="4">DSM 1682</strain>
    </source>
</reference>
<organism evidence="4 6">
    <name type="scientific">Anaerotignum propionicum DSM 1682</name>
    <dbReference type="NCBI Taxonomy" id="991789"/>
    <lineage>
        <taxon>Bacteria</taxon>
        <taxon>Bacillati</taxon>
        <taxon>Bacillota</taxon>
        <taxon>Clostridia</taxon>
        <taxon>Lachnospirales</taxon>
        <taxon>Anaerotignaceae</taxon>
        <taxon>Anaerotignum</taxon>
    </lineage>
</organism>
<accession>A0A0X8VDI4</accession>
<dbReference type="RefSeq" id="WP_066051999.1">
    <property type="nucleotide sequence ID" value="NZ_CP014223.1"/>
</dbReference>
<reference evidence="3 5" key="1">
    <citation type="journal article" date="2016" name="Genome Announc.">
        <title>Complete Genome Sequence of the Amino Acid-Fermenting Clostridium propionicum X2 (DSM 1682).</title>
        <authorList>
            <person name="Poehlein A."/>
            <person name="Schlien K."/>
            <person name="Chowdhury N.P."/>
            <person name="Gottschalk G."/>
            <person name="Buckel W."/>
            <person name="Daniel R."/>
        </authorList>
    </citation>
    <scope>NUCLEOTIDE SEQUENCE [LARGE SCALE GENOMIC DNA]</scope>
    <source>
        <strain evidence="3 5">X2</strain>
    </source>
</reference>
<evidence type="ECO:0000313" key="5">
    <source>
        <dbReference type="Proteomes" id="UP000068026"/>
    </source>
</evidence>
<dbReference type="PANTHER" id="PTHR43542">
    <property type="entry name" value="METHYLTRANSFERASE"/>
    <property type="match status" value="1"/>
</dbReference>
<dbReference type="InterPro" id="IPR029063">
    <property type="entry name" value="SAM-dependent_MTases_sf"/>
</dbReference>
<dbReference type="EMBL" id="FQUA01000011">
    <property type="protein sequence ID" value="SHE94206.1"/>
    <property type="molecule type" value="Genomic_DNA"/>
</dbReference>
<dbReference type="Proteomes" id="UP000068026">
    <property type="component" value="Chromosome"/>
</dbReference>
<reference evidence="5" key="2">
    <citation type="submission" date="2016-01" db="EMBL/GenBank/DDBJ databases">
        <authorList>
            <person name="Poehlein A."/>
            <person name="Schlien K."/>
            <person name="Gottschalk G."/>
            <person name="Buckel W."/>
            <person name="Daniel R."/>
        </authorList>
    </citation>
    <scope>NUCLEOTIDE SEQUENCE [LARGE SCALE GENOMIC DNA]</scope>
    <source>
        <strain evidence="5">X2</strain>
    </source>
</reference>
<dbReference type="InterPro" id="IPR002052">
    <property type="entry name" value="DNA_methylase_N6_adenine_CS"/>
</dbReference>
<protein>
    <submittedName>
        <fullName evidence="4">16S rRNA (Guanine(966)-N(2))-methyltransferase RsmD</fullName>
    </submittedName>
    <submittedName>
        <fullName evidence="3">Ribosomal RNA small subunit methyltransferase D</fullName>
        <ecNumber evidence="3">2.1.1.171</ecNumber>
    </submittedName>
</protein>
<dbReference type="PROSITE" id="PS00092">
    <property type="entry name" value="N6_MTASE"/>
    <property type="match status" value="1"/>
</dbReference>
<evidence type="ECO:0000313" key="3">
    <source>
        <dbReference type="EMBL" id="AMJ41951.1"/>
    </source>
</evidence>
<dbReference type="AlphaFoldDB" id="A0A0X8VDI4"/>
<dbReference type="Gene3D" id="3.40.50.150">
    <property type="entry name" value="Vaccinia Virus protein VP39"/>
    <property type="match status" value="1"/>
</dbReference>
<sequence length="186" mass="20654">MRVISGLAKGRKLQTIEGLSTRPTTDRIKETLFNIIAFDLPEANFLDLFSGSGAIGIEALSRGASKTVFVENNLQCQQIIRENLLHTGLDKLGRVLGLEVLQALTQLSKEETIFDIIFLDPPYAAGLTESTLKEIVRGGLLKKNGYIIVERAAQIPLVPIPGLRVLREKEYRTTVMTFLCLEEENL</sequence>
<dbReference type="Pfam" id="PF03602">
    <property type="entry name" value="Cons_hypoth95"/>
    <property type="match status" value="1"/>
</dbReference>